<accession>A0A1X2A101</accession>
<evidence type="ECO:0000313" key="2">
    <source>
        <dbReference type="EMBL" id="ORW34565.1"/>
    </source>
</evidence>
<feature type="region of interest" description="Disordered" evidence="1">
    <location>
        <begin position="1"/>
        <end position="51"/>
    </location>
</feature>
<reference evidence="2 3" key="1">
    <citation type="submission" date="2016-01" db="EMBL/GenBank/DDBJ databases">
        <title>The new phylogeny of the genus Mycobacterium.</title>
        <authorList>
            <person name="Tarcisio F."/>
            <person name="Conor M."/>
            <person name="Antonella G."/>
            <person name="Elisabetta G."/>
            <person name="Giulia F.S."/>
            <person name="Sara T."/>
            <person name="Anna F."/>
            <person name="Clotilde B."/>
            <person name="Roberto B."/>
            <person name="Veronica D.S."/>
            <person name="Fabio R."/>
            <person name="Monica P."/>
            <person name="Olivier J."/>
            <person name="Enrico T."/>
            <person name="Nicola S."/>
        </authorList>
    </citation>
    <scope>NUCLEOTIDE SEQUENCE [LARGE SCALE GENOMIC DNA]</scope>
    <source>
        <strain evidence="2 3">DSM 44572</strain>
    </source>
</reference>
<evidence type="ECO:0000256" key="1">
    <source>
        <dbReference type="SAM" id="MobiDB-lite"/>
    </source>
</evidence>
<name>A0A1X2A101_9MYCO</name>
<dbReference type="Proteomes" id="UP000193529">
    <property type="component" value="Unassembled WGS sequence"/>
</dbReference>
<protein>
    <submittedName>
        <fullName evidence="2">Uncharacterized protein</fullName>
    </submittedName>
</protein>
<sequence length="81" mass="8578">MDHDDAERRIASGAPTAGGWLTAEQVHNTVPRTGARRFAPPTAGPLAARHGSARHAVGETWLGRARNVAVGFVARIIEDTP</sequence>
<proteinExistence type="predicted"/>
<dbReference type="AlphaFoldDB" id="A0A1X2A101"/>
<organism evidence="2 3">
    <name type="scientific">Mycobacterium palustre</name>
    <dbReference type="NCBI Taxonomy" id="153971"/>
    <lineage>
        <taxon>Bacteria</taxon>
        <taxon>Bacillati</taxon>
        <taxon>Actinomycetota</taxon>
        <taxon>Actinomycetes</taxon>
        <taxon>Mycobacteriales</taxon>
        <taxon>Mycobacteriaceae</taxon>
        <taxon>Mycobacterium</taxon>
        <taxon>Mycobacterium simiae complex</taxon>
    </lineage>
</organism>
<comment type="caution">
    <text evidence="2">The sequence shown here is derived from an EMBL/GenBank/DDBJ whole genome shotgun (WGS) entry which is preliminary data.</text>
</comment>
<evidence type="ECO:0000313" key="3">
    <source>
        <dbReference type="Proteomes" id="UP000193529"/>
    </source>
</evidence>
<dbReference type="EMBL" id="LQPJ01000007">
    <property type="protein sequence ID" value="ORW34565.1"/>
    <property type="molecule type" value="Genomic_DNA"/>
</dbReference>
<gene>
    <name evidence="2" type="ORF">AWC19_23710</name>
</gene>
<keyword evidence="3" id="KW-1185">Reference proteome</keyword>
<feature type="compositionally biased region" description="Basic and acidic residues" evidence="1">
    <location>
        <begin position="1"/>
        <end position="10"/>
    </location>
</feature>